<evidence type="ECO:0000313" key="3">
    <source>
        <dbReference type="Proteomes" id="UP000000602"/>
    </source>
</evidence>
<dbReference type="KEGG" id="dps:DP0503"/>
<feature type="domain" description="DUF547" evidence="1">
    <location>
        <begin position="78"/>
        <end position="191"/>
    </location>
</feature>
<organism evidence="2 3">
    <name type="scientific">Desulfotalea psychrophila (strain LSv54 / DSM 12343)</name>
    <dbReference type="NCBI Taxonomy" id="177439"/>
    <lineage>
        <taxon>Bacteria</taxon>
        <taxon>Pseudomonadati</taxon>
        <taxon>Thermodesulfobacteriota</taxon>
        <taxon>Desulfobulbia</taxon>
        <taxon>Desulfobulbales</taxon>
        <taxon>Desulfocapsaceae</taxon>
        <taxon>Desulfotalea</taxon>
    </lineage>
</organism>
<gene>
    <name evidence="2" type="ordered locus">DP0503</name>
</gene>
<sequence>MEEVVMRSLLFVLFILVCPVVEAVAFDHGPWDSLLQEHVRVYQGGQETKVDYAAMARERPLLSAYLDQLSQVSRGQFDSWTKAGQLAFLINAYNAWTVELILSRYSNLQSIKELGSFFQSPWKKKFFSLLGQKRSLDDLEHGLIRGSGRYGDPRIHFALNCASIGCPALKDHAYQKDRLEGQLQEATTMFLADRRRNRLSGGKLQVSSIFKWYGQDFGAGWRGARTLSQFLALYSKSLGLSEAERHELLADRIEIDFLDYDWKLNGVDSDSSED</sequence>
<evidence type="ECO:0000313" key="2">
    <source>
        <dbReference type="EMBL" id="CAG35232.1"/>
    </source>
</evidence>
<dbReference type="AlphaFoldDB" id="Q6AQZ2"/>
<dbReference type="Pfam" id="PF04784">
    <property type="entry name" value="DUF547"/>
    <property type="match status" value="1"/>
</dbReference>
<dbReference type="eggNOG" id="COG0398">
    <property type="taxonomic scope" value="Bacteria"/>
</dbReference>
<dbReference type="EMBL" id="CR522870">
    <property type="protein sequence ID" value="CAG35232.1"/>
    <property type="molecule type" value="Genomic_DNA"/>
</dbReference>
<proteinExistence type="predicted"/>
<evidence type="ECO:0000259" key="1">
    <source>
        <dbReference type="Pfam" id="PF04784"/>
    </source>
</evidence>
<keyword evidence="3" id="KW-1185">Reference proteome</keyword>
<reference evidence="3" key="1">
    <citation type="journal article" date="2004" name="Environ. Microbiol.">
        <title>The genome of Desulfotalea psychrophila, a sulfate-reducing bacterium from permanently cold Arctic sediments.</title>
        <authorList>
            <person name="Rabus R."/>
            <person name="Ruepp A."/>
            <person name="Frickey T."/>
            <person name="Rattei T."/>
            <person name="Fartmann B."/>
            <person name="Stark M."/>
            <person name="Bauer M."/>
            <person name="Zibat A."/>
            <person name="Lombardot T."/>
            <person name="Becker I."/>
            <person name="Amann J."/>
            <person name="Gellner K."/>
            <person name="Teeling H."/>
            <person name="Leuschner W.D."/>
            <person name="Gloeckner F.-O."/>
            <person name="Lupas A.N."/>
            <person name="Amann R."/>
            <person name="Klenk H.-P."/>
        </authorList>
    </citation>
    <scope>NUCLEOTIDE SEQUENCE [LARGE SCALE GENOMIC DNA]</scope>
    <source>
        <strain evidence="3">DSM 12343 / LSv54</strain>
    </source>
</reference>
<dbReference type="PANTHER" id="PTHR46361:SF3">
    <property type="entry name" value="ELECTRON CARRIER_ PROTEIN DISULFIDE OXIDOREDUCTASE"/>
    <property type="match status" value="1"/>
</dbReference>
<protein>
    <recommendedName>
        <fullName evidence="1">DUF547 domain-containing protein</fullName>
    </recommendedName>
</protein>
<dbReference type="InterPro" id="IPR006869">
    <property type="entry name" value="DUF547"/>
</dbReference>
<dbReference type="PANTHER" id="PTHR46361">
    <property type="entry name" value="ELECTRON CARRIER/ PROTEIN DISULFIDE OXIDOREDUCTASE"/>
    <property type="match status" value="1"/>
</dbReference>
<accession>Q6AQZ2</accession>
<dbReference type="HOGENOM" id="CLU_054137_1_2_7"/>
<dbReference type="Proteomes" id="UP000000602">
    <property type="component" value="Chromosome"/>
</dbReference>
<name>Q6AQZ2_DESPS</name>
<dbReference type="STRING" id="177439.DP0503"/>